<organism evidence="2 3">
    <name type="scientific">Byssothecium circinans</name>
    <dbReference type="NCBI Taxonomy" id="147558"/>
    <lineage>
        <taxon>Eukaryota</taxon>
        <taxon>Fungi</taxon>
        <taxon>Dikarya</taxon>
        <taxon>Ascomycota</taxon>
        <taxon>Pezizomycotina</taxon>
        <taxon>Dothideomycetes</taxon>
        <taxon>Pleosporomycetidae</taxon>
        <taxon>Pleosporales</taxon>
        <taxon>Massarineae</taxon>
        <taxon>Massarinaceae</taxon>
        <taxon>Byssothecium</taxon>
    </lineage>
</organism>
<dbReference type="EMBL" id="ML976997">
    <property type="protein sequence ID" value="KAF1954872.1"/>
    <property type="molecule type" value="Genomic_DNA"/>
</dbReference>
<keyword evidence="1" id="KW-1133">Transmembrane helix</keyword>
<dbReference type="AlphaFoldDB" id="A0A6A5TT78"/>
<feature type="transmembrane region" description="Helical" evidence="1">
    <location>
        <begin position="235"/>
        <end position="254"/>
    </location>
</feature>
<name>A0A6A5TT78_9PLEO</name>
<evidence type="ECO:0000313" key="3">
    <source>
        <dbReference type="Proteomes" id="UP000800035"/>
    </source>
</evidence>
<reference evidence="2" key="1">
    <citation type="journal article" date="2020" name="Stud. Mycol.">
        <title>101 Dothideomycetes genomes: a test case for predicting lifestyles and emergence of pathogens.</title>
        <authorList>
            <person name="Haridas S."/>
            <person name="Albert R."/>
            <person name="Binder M."/>
            <person name="Bloem J."/>
            <person name="Labutti K."/>
            <person name="Salamov A."/>
            <person name="Andreopoulos B."/>
            <person name="Baker S."/>
            <person name="Barry K."/>
            <person name="Bills G."/>
            <person name="Bluhm B."/>
            <person name="Cannon C."/>
            <person name="Castanera R."/>
            <person name="Culley D."/>
            <person name="Daum C."/>
            <person name="Ezra D."/>
            <person name="Gonzalez J."/>
            <person name="Henrissat B."/>
            <person name="Kuo A."/>
            <person name="Liang C."/>
            <person name="Lipzen A."/>
            <person name="Lutzoni F."/>
            <person name="Magnuson J."/>
            <person name="Mondo S."/>
            <person name="Nolan M."/>
            <person name="Ohm R."/>
            <person name="Pangilinan J."/>
            <person name="Park H.-J."/>
            <person name="Ramirez L."/>
            <person name="Alfaro M."/>
            <person name="Sun H."/>
            <person name="Tritt A."/>
            <person name="Yoshinaga Y."/>
            <person name="Zwiers L.-H."/>
            <person name="Turgeon B."/>
            <person name="Goodwin S."/>
            <person name="Spatafora J."/>
            <person name="Crous P."/>
            <person name="Grigoriev I."/>
        </authorList>
    </citation>
    <scope>NUCLEOTIDE SEQUENCE</scope>
    <source>
        <strain evidence="2">CBS 675.92</strain>
    </source>
</reference>
<keyword evidence="3" id="KW-1185">Reference proteome</keyword>
<feature type="transmembrane region" description="Helical" evidence="1">
    <location>
        <begin position="211"/>
        <end position="228"/>
    </location>
</feature>
<keyword evidence="1" id="KW-0472">Membrane</keyword>
<proteinExistence type="predicted"/>
<gene>
    <name evidence="2" type="ORF">CC80DRAFT_118271</name>
</gene>
<sequence length="266" mass="30246">MTLTKCTHDRTSPTYGPLLPCQAFPVPKSTSLLLIASQPPGSHVVPVRDPQQSQCRSPTPRRMTYSRLSVLVCWAERLFTMEHEQQTPCMHKYQPHGCDVELVEPHPTPRRYTPYRSLSSVSHIRFGILGKNCITHRDSSTVPRYPCSLGIVFLNIFLSYPSTSRAVEIRDRLSPPSPSLSPSPPSWTWWSFPLPCSFPDLALAYTPPSPFHAFTGLYFSFLLFCLLFECTIRIAFGVVGISIIPYRFLFFFFFSSSRNSYSPRIV</sequence>
<dbReference type="Proteomes" id="UP000800035">
    <property type="component" value="Unassembled WGS sequence"/>
</dbReference>
<accession>A0A6A5TT78</accession>
<keyword evidence="1" id="KW-0812">Transmembrane</keyword>
<protein>
    <submittedName>
        <fullName evidence="2">Uncharacterized protein</fullName>
    </submittedName>
</protein>
<evidence type="ECO:0000313" key="2">
    <source>
        <dbReference type="EMBL" id="KAF1954872.1"/>
    </source>
</evidence>
<evidence type="ECO:0000256" key="1">
    <source>
        <dbReference type="SAM" id="Phobius"/>
    </source>
</evidence>